<dbReference type="InterPro" id="IPR001138">
    <property type="entry name" value="Zn2Cys6_DnaBD"/>
</dbReference>
<evidence type="ECO:0000259" key="5">
    <source>
        <dbReference type="PROSITE" id="PS50048"/>
    </source>
</evidence>
<dbReference type="CDD" id="cd12148">
    <property type="entry name" value="fungal_TF_MHR"/>
    <property type="match status" value="1"/>
</dbReference>
<reference evidence="6 7" key="1">
    <citation type="submission" date="2019-03" db="EMBL/GenBank/DDBJ databases">
        <title>Sequencing 25 genomes of Wallemia mellicola.</title>
        <authorList>
            <person name="Gostincar C."/>
        </authorList>
    </citation>
    <scope>NUCLEOTIDE SEQUENCE [LARGE SCALE GENOMIC DNA]</scope>
    <source>
        <strain evidence="6 7">EXF-6152</strain>
    </source>
</reference>
<accession>A0A4T0MHL5</accession>
<dbReference type="InterPro" id="IPR050987">
    <property type="entry name" value="AtrR-like"/>
</dbReference>
<sequence>MNTNLIKRPKINRACDNCRRKKIRCDGPQTHPEECSNCSISSSASCTYVNPAQQNVASSYVKHLEAKLEEYERLLSEVYPDFKTDYNSSDNIIHRKRKYTPPGSSTGTTSAHINPISPIDYEDVEIADRLGYIFVSNEDRVSNDDQRRHFGRSSARGLIERINIYNGTTPQDILSSRRKIYWRDDWSDEILPHLTKPEYIHEDFGDESLMYELVDLYFTKVNVSMPLLHREKFLADIPKRKLERGFGSVLIMVCALGSQHMPADDLRVLIPGKENILFLAGYRYYGIAKAKMIDPTMSIASLEDIQAFFLLQVYSQNGVYPKGGWIAHTNAMMLSQDIGLHRKSFHGINNERQREARRRTIWCLFIIDVTNAAAFGKTQVLTERDIDMDFPSADRYGDVHPKNRLSVSYLVSLVQLYKLLSQILRSVYRLKENVNGDDIVMNISDIAALNSSLNKWLNELPVDLRIESCSNGDEEVYQLRSYLKIGFYMVQIYIYKSFLPDPRSFELSYFRITSLVICSNASKSIISIQKKLVLDRENINGTCYSDLLLSWSVFNATIVLILSFCESRKNRDINLDDLEYIQLGIEILRKREARVLLCGRALDMLLQVIRTASLPLDPAFMQAQEEHVEKNQRSGNLNEQGDVLFMNLTQFERQGTDFLDDVNLDSILPSLSTGEDWSDVLNAMFNGNK</sequence>
<dbReference type="EMBL" id="SPRC01000001">
    <property type="protein sequence ID" value="TIB82799.1"/>
    <property type="molecule type" value="Genomic_DNA"/>
</dbReference>
<evidence type="ECO:0000313" key="7">
    <source>
        <dbReference type="Proteomes" id="UP000310685"/>
    </source>
</evidence>
<evidence type="ECO:0000256" key="3">
    <source>
        <dbReference type="ARBA" id="ARBA00023125"/>
    </source>
</evidence>
<dbReference type="Gene3D" id="4.10.240.10">
    <property type="entry name" value="Zn(2)-C6 fungal-type DNA-binding domain"/>
    <property type="match status" value="1"/>
</dbReference>
<dbReference type="Proteomes" id="UP000310685">
    <property type="component" value="Unassembled WGS sequence"/>
</dbReference>
<organism evidence="6 7">
    <name type="scientific">Wallemia mellicola</name>
    <dbReference type="NCBI Taxonomy" id="1708541"/>
    <lineage>
        <taxon>Eukaryota</taxon>
        <taxon>Fungi</taxon>
        <taxon>Dikarya</taxon>
        <taxon>Basidiomycota</taxon>
        <taxon>Wallemiomycotina</taxon>
        <taxon>Wallemiomycetes</taxon>
        <taxon>Wallemiales</taxon>
        <taxon>Wallemiaceae</taxon>
        <taxon>Wallemia</taxon>
    </lineage>
</organism>
<dbReference type="PANTHER" id="PTHR46910">
    <property type="entry name" value="TRANSCRIPTION FACTOR PDR1"/>
    <property type="match status" value="1"/>
</dbReference>
<evidence type="ECO:0000256" key="1">
    <source>
        <dbReference type="ARBA" id="ARBA00004123"/>
    </source>
</evidence>
<dbReference type="SMART" id="SM00066">
    <property type="entry name" value="GAL4"/>
    <property type="match status" value="1"/>
</dbReference>
<dbReference type="PROSITE" id="PS00463">
    <property type="entry name" value="ZN2_CY6_FUNGAL_1"/>
    <property type="match status" value="1"/>
</dbReference>
<dbReference type="GO" id="GO:0003677">
    <property type="term" value="F:DNA binding"/>
    <property type="evidence" value="ECO:0007669"/>
    <property type="project" value="UniProtKB-KW"/>
</dbReference>
<dbReference type="InterPro" id="IPR007219">
    <property type="entry name" value="XnlR_reg_dom"/>
</dbReference>
<gene>
    <name evidence="6" type="ORF">E3Q22_00078</name>
</gene>
<dbReference type="Pfam" id="PF00172">
    <property type="entry name" value="Zn_clus"/>
    <property type="match status" value="1"/>
</dbReference>
<dbReference type="GO" id="GO:0008270">
    <property type="term" value="F:zinc ion binding"/>
    <property type="evidence" value="ECO:0007669"/>
    <property type="project" value="InterPro"/>
</dbReference>
<dbReference type="SUPFAM" id="SSF57701">
    <property type="entry name" value="Zn2/Cys6 DNA-binding domain"/>
    <property type="match status" value="1"/>
</dbReference>
<keyword evidence="4" id="KW-0539">Nucleus</keyword>
<dbReference type="GO" id="GO:0006351">
    <property type="term" value="P:DNA-templated transcription"/>
    <property type="evidence" value="ECO:0007669"/>
    <property type="project" value="InterPro"/>
</dbReference>
<dbReference type="InterPro" id="IPR036864">
    <property type="entry name" value="Zn2-C6_fun-type_DNA-bd_sf"/>
</dbReference>
<comment type="caution">
    <text evidence="6">The sequence shown here is derived from an EMBL/GenBank/DDBJ whole genome shotgun (WGS) entry which is preliminary data.</text>
</comment>
<keyword evidence="3" id="KW-0238">DNA-binding</keyword>
<evidence type="ECO:0000313" key="6">
    <source>
        <dbReference type="EMBL" id="TIB82799.1"/>
    </source>
</evidence>
<dbReference type="SMART" id="SM00906">
    <property type="entry name" value="Fungal_trans"/>
    <property type="match status" value="1"/>
</dbReference>
<protein>
    <recommendedName>
        <fullName evidence="5">Zn(2)-C6 fungal-type domain-containing protein</fullName>
    </recommendedName>
</protein>
<dbReference type="AlphaFoldDB" id="A0A4T0MHL5"/>
<dbReference type="GO" id="GO:0005634">
    <property type="term" value="C:nucleus"/>
    <property type="evidence" value="ECO:0007669"/>
    <property type="project" value="UniProtKB-SubCell"/>
</dbReference>
<keyword evidence="2" id="KW-0479">Metal-binding</keyword>
<dbReference type="PANTHER" id="PTHR46910:SF3">
    <property type="entry name" value="HALOTOLERANCE PROTEIN 9-RELATED"/>
    <property type="match status" value="1"/>
</dbReference>
<name>A0A4T0MHL5_9BASI</name>
<evidence type="ECO:0000256" key="2">
    <source>
        <dbReference type="ARBA" id="ARBA00022723"/>
    </source>
</evidence>
<dbReference type="CDD" id="cd00067">
    <property type="entry name" value="GAL4"/>
    <property type="match status" value="1"/>
</dbReference>
<proteinExistence type="predicted"/>
<dbReference type="Pfam" id="PF04082">
    <property type="entry name" value="Fungal_trans"/>
    <property type="match status" value="1"/>
</dbReference>
<comment type="subcellular location">
    <subcellularLocation>
        <location evidence="1">Nucleus</location>
    </subcellularLocation>
</comment>
<evidence type="ECO:0000256" key="4">
    <source>
        <dbReference type="ARBA" id="ARBA00023242"/>
    </source>
</evidence>
<dbReference type="PROSITE" id="PS50048">
    <property type="entry name" value="ZN2_CY6_FUNGAL_2"/>
    <property type="match status" value="1"/>
</dbReference>
<dbReference type="GO" id="GO:0000981">
    <property type="term" value="F:DNA-binding transcription factor activity, RNA polymerase II-specific"/>
    <property type="evidence" value="ECO:0007669"/>
    <property type="project" value="InterPro"/>
</dbReference>
<feature type="domain" description="Zn(2)-C6 fungal-type" evidence="5">
    <location>
        <begin position="14"/>
        <end position="48"/>
    </location>
</feature>